<reference evidence="3 4" key="1">
    <citation type="journal article" date="2016" name="DNA Res.">
        <title>The draft genome of MD-2 pineapple using hybrid error correction of long reads.</title>
        <authorList>
            <person name="Redwan R.M."/>
            <person name="Saidin A."/>
            <person name="Kumar S.V."/>
        </authorList>
    </citation>
    <scope>NUCLEOTIDE SEQUENCE [LARGE SCALE GENOMIC DNA]</scope>
    <source>
        <strain evidence="4">cv. MD2</strain>
        <tissue evidence="3">Leaf</tissue>
    </source>
</reference>
<gene>
    <name evidence="3" type="ORF">ACMD2_22787</name>
</gene>
<dbReference type="GO" id="GO:0045892">
    <property type="term" value="P:negative regulation of DNA-templated transcription"/>
    <property type="evidence" value="ECO:0007669"/>
    <property type="project" value="InterPro"/>
</dbReference>
<sequence>MASPKNEGFLTDQQREVLKIAVQNAEVLSSSPKSPSKISPRSPTTSLREHHHKNAVGGRAPAVGGGLRHVRRSHSGKFVKVKKTCSNGRSQEGNGSDCDLLRIVNQRDFPRNGAGGKGTWGKLLDTDSDSRLDRNDPNYDSGEEPYELVGSAVSSPFDDYKKSVVMIIEEYFTTGFVMLLEAVDDLALDIPDAVDLLLFSSRERLLTKFCRQPSSLGEETFSDSLRVYKS</sequence>
<dbReference type="InterPro" id="IPR039778">
    <property type="entry name" value="PDCD4"/>
</dbReference>
<comment type="caution">
    <text evidence="3">The sequence shown here is derived from an EMBL/GenBank/DDBJ whole genome shotgun (WGS) entry which is preliminary data.</text>
</comment>
<keyword evidence="1" id="KW-0539">Nucleus</keyword>
<evidence type="ECO:0000313" key="4">
    <source>
        <dbReference type="Proteomes" id="UP000092600"/>
    </source>
</evidence>
<feature type="compositionally biased region" description="Low complexity" evidence="2">
    <location>
        <begin position="29"/>
        <end position="46"/>
    </location>
</feature>
<evidence type="ECO:0000256" key="2">
    <source>
        <dbReference type="SAM" id="MobiDB-lite"/>
    </source>
</evidence>
<feature type="compositionally biased region" description="Basic and acidic residues" evidence="2">
    <location>
        <begin position="124"/>
        <end position="137"/>
    </location>
</feature>
<feature type="compositionally biased region" description="Polar residues" evidence="2">
    <location>
        <begin position="84"/>
        <end position="94"/>
    </location>
</feature>
<feature type="region of interest" description="Disordered" evidence="2">
    <location>
        <begin position="112"/>
        <end position="143"/>
    </location>
</feature>
<dbReference type="PANTHER" id="PTHR12626">
    <property type="entry name" value="PROGRAMMED CELL DEATH 4"/>
    <property type="match status" value="1"/>
</dbReference>
<name>A0A199V3C1_ANACO</name>
<dbReference type="AlphaFoldDB" id="A0A199V3C1"/>
<evidence type="ECO:0000313" key="3">
    <source>
        <dbReference type="EMBL" id="OAY71365.1"/>
    </source>
</evidence>
<dbReference type="Proteomes" id="UP000092600">
    <property type="component" value="Unassembled WGS sequence"/>
</dbReference>
<feature type="region of interest" description="Disordered" evidence="2">
    <location>
        <begin position="25"/>
        <end position="73"/>
    </location>
</feature>
<dbReference type="STRING" id="4615.A0A199V3C1"/>
<dbReference type="PANTHER" id="PTHR12626:SF0">
    <property type="entry name" value="PROGRAMMED CELL DEATH PROTEIN 4"/>
    <property type="match status" value="1"/>
</dbReference>
<accession>A0A199V3C1</accession>
<evidence type="ECO:0000256" key="1">
    <source>
        <dbReference type="ARBA" id="ARBA00023242"/>
    </source>
</evidence>
<protein>
    <submittedName>
        <fullName evidence="3">Uncharacterized protein</fullName>
    </submittedName>
</protein>
<proteinExistence type="predicted"/>
<organism evidence="3 4">
    <name type="scientific">Ananas comosus</name>
    <name type="common">Pineapple</name>
    <name type="synonym">Ananas ananas</name>
    <dbReference type="NCBI Taxonomy" id="4615"/>
    <lineage>
        <taxon>Eukaryota</taxon>
        <taxon>Viridiplantae</taxon>
        <taxon>Streptophyta</taxon>
        <taxon>Embryophyta</taxon>
        <taxon>Tracheophyta</taxon>
        <taxon>Spermatophyta</taxon>
        <taxon>Magnoliopsida</taxon>
        <taxon>Liliopsida</taxon>
        <taxon>Poales</taxon>
        <taxon>Bromeliaceae</taxon>
        <taxon>Bromelioideae</taxon>
        <taxon>Ananas</taxon>
    </lineage>
</organism>
<dbReference type="EMBL" id="LSRQ01003501">
    <property type="protein sequence ID" value="OAY71365.1"/>
    <property type="molecule type" value="Genomic_DNA"/>
</dbReference>
<feature type="region of interest" description="Disordered" evidence="2">
    <location>
        <begin position="78"/>
        <end position="97"/>
    </location>
</feature>